<name>A0A6A6YLE7_9PEZI</name>
<reference evidence="3" key="2">
    <citation type="submission" date="2020-04" db="EMBL/GenBank/DDBJ databases">
        <authorList>
            <consortium name="NCBI Genome Project"/>
        </authorList>
    </citation>
    <scope>NUCLEOTIDE SEQUENCE</scope>
    <source>
        <strain evidence="3">CBS 304.34</strain>
    </source>
</reference>
<evidence type="ECO:0000313" key="1">
    <source>
        <dbReference type="EMBL" id="KAF2809630.1"/>
    </source>
</evidence>
<reference evidence="3" key="3">
    <citation type="submission" date="2025-04" db="UniProtKB">
        <authorList>
            <consortium name="RefSeq"/>
        </authorList>
    </citation>
    <scope>IDENTIFICATION</scope>
    <source>
        <strain evidence="3">CBS 304.34</strain>
    </source>
</reference>
<dbReference type="RefSeq" id="XP_033576594.1">
    <property type="nucleotide sequence ID" value="XM_033714300.1"/>
</dbReference>
<protein>
    <submittedName>
        <fullName evidence="1 3">Uncharacterized protein</fullName>
    </submittedName>
</protein>
<reference evidence="1 3" key="1">
    <citation type="journal article" date="2020" name="Stud. Mycol.">
        <title>101 Dothideomycetes genomes: a test case for predicting lifestyles and emergence of pathogens.</title>
        <authorList>
            <person name="Haridas S."/>
            <person name="Albert R."/>
            <person name="Binder M."/>
            <person name="Bloem J."/>
            <person name="Labutti K."/>
            <person name="Salamov A."/>
            <person name="Andreopoulos B."/>
            <person name="Baker S."/>
            <person name="Barry K."/>
            <person name="Bills G."/>
            <person name="Bluhm B."/>
            <person name="Cannon C."/>
            <person name="Castanera R."/>
            <person name="Culley D."/>
            <person name="Daum C."/>
            <person name="Ezra D."/>
            <person name="Gonzalez J."/>
            <person name="Henrissat B."/>
            <person name="Kuo A."/>
            <person name="Liang C."/>
            <person name="Lipzen A."/>
            <person name="Lutzoni F."/>
            <person name="Magnuson J."/>
            <person name="Mondo S."/>
            <person name="Nolan M."/>
            <person name="Ohm R."/>
            <person name="Pangilinan J."/>
            <person name="Park H.-J."/>
            <person name="Ramirez L."/>
            <person name="Alfaro M."/>
            <person name="Sun H."/>
            <person name="Tritt A."/>
            <person name="Yoshinaga Y."/>
            <person name="Zwiers L.-H."/>
            <person name="Turgeon B."/>
            <person name="Goodwin S."/>
            <person name="Spatafora J."/>
            <person name="Crous P."/>
            <person name="Grigoriev I."/>
        </authorList>
    </citation>
    <scope>NUCLEOTIDE SEQUENCE</scope>
    <source>
        <strain evidence="1 3">CBS 304.34</strain>
    </source>
</reference>
<evidence type="ECO:0000313" key="3">
    <source>
        <dbReference type="RefSeq" id="XP_033576594.1"/>
    </source>
</evidence>
<proteinExistence type="predicted"/>
<accession>A0A6A6YLE7</accession>
<keyword evidence="2" id="KW-1185">Reference proteome</keyword>
<organism evidence="1">
    <name type="scientific">Mytilinidion resinicola</name>
    <dbReference type="NCBI Taxonomy" id="574789"/>
    <lineage>
        <taxon>Eukaryota</taxon>
        <taxon>Fungi</taxon>
        <taxon>Dikarya</taxon>
        <taxon>Ascomycota</taxon>
        <taxon>Pezizomycotina</taxon>
        <taxon>Dothideomycetes</taxon>
        <taxon>Pleosporomycetidae</taxon>
        <taxon>Mytilinidiales</taxon>
        <taxon>Mytilinidiaceae</taxon>
        <taxon>Mytilinidion</taxon>
    </lineage>
</organism>
<dbReference type="GeneID" id="54455193"/>
<dbReference type="AlphaFoldDB" id="A0A6A6YLE7"/>
<evidence type="ECO:0000313" key="2">
    <source>
        <dbReference type="Proteomes" id="UP000504636"/>
    </source>
</evidence>
<dbReference type="EMBL" id="MU003701">
    <property type="protein sequence ID" value="KAF2809630.1"/>
    <property type="molecule type" value="Genomic_DNA"/>
</dbReference>
<gene>
    <name evidence="1 3" type="ORF">BDZ99DRAFT_33117</name>
</gene>
<sequence>MSWERVREFLHNDKDSVVVRTLGALLSFGNGTNTQPSLVRSYAAITQYEKYCIQLGYLRSHAAERVTLKSQDATSPHCGATARFRDVTELPVSGGCWRRGIRDMTRFQLPSRPMAVAGGWRERRNWGQVQPCNNESLNMQVWDLVTCVLLLVRASEGRCP</sequence>
<dbReference type="Proteomes" id="UP000504636">
    <property type="component" value="Unplaced"/>
</dbReference>